<feature type="non-terminal residue" evidence="2">
    <location>
        <position position="361"/>
    </location>
</feature>
<comment type="caution">
    <text evidence="2">The sequence shown here is derived from an EMBL/GenBank/DDBJ whole genome shotgun (WGS) entry which is preliminary data.</text>
</comment>
<feature type="region of interest" description="Disordered" evidence="1">
    <location>
        <begin position="1"/>
        <end position="44"/>
    </location>
</feature>
<proteinExistence type="predicted"/>
<dbReference type="EMBL" id="LAZR01003553">
    <property type="protein sequence ID" value="KKN17131.1"/>
    <property type="molecule type" value="Genomic_DNA"/>
</dbReference>
<name>A0A0F9QVE6_9ZZZZ</name>
<dbReference type="AlphaFoldDB" id="A0A0F9QVE6"/>
<sequence length="361" mass="39204">MGRFQWETPRDLRRAQDREEEKAEGLRRLRKVEQEQQPLFPWQEPGFGLPGGPGSPFEGALGAVGIEPGMGLAPEQVGEPRMPEVPELEPRTFPGMGAEFFRGLGEMAEYGRRQVKRHVIEPVVPEFEVTIPKEVVGAVAAGTPLLREAQQVGVFLGKEAPPVTITSELVEEAASWVLDPINAAFFIGPEFKAVGAAVKIANRIRKTKNVPAFVKAAMRVARSEAGGMAARDLEKAAVERFGVLADPPEGPSYLLRGGKFVDLKGEHAKVSEVFPTPHPDTTMDPLSNMTMGQVKQAAEFREATGAVRIHRSPATSATPGDLVVDLYGIPTDAQRKAILRASEMSPEVTIEAFTKEGLARQ</sequence>
<protein>
    <submittedName>
        <fullName evidence="2">Uncharacterized protein</fullName>
    </submittedName>
</protein>
<organism evidence="2">
    <name type="scientific">marine sediment metagenome</name>
    <dbReference type="NCBI Taxonomy" id="412755"/>
    <lineage>
        <taxon>unclassified sequences</taxon>
        <taxon>metagenomes</taxon>
        <taxon>ecological metagenomes</taxon>
    </lineage>
</organism>
<evidence type="ECO:0000256" key="1">
    <source>
        <dbReference type="SAM" id="MobiDB-lite"/>
    </source>
</evidence>
<reference evidence="2" key="1">
    <citation type="journal article" date="2015" name="Nature">
        <title>Complex archaea that bridge the gap between prokaryotes and eukaryotes.</title>
        <authorList>
            <person name="Spang A."/>
            <person name="Saw J.H."/>
            <person name="Jorgensen S.L."/>
            <person name="Zaremba-Niedzwiedzka K."/>
            <person name="Martijn J."/>
            <person name="Lind A.E."/>
            <person name="van Eijk R."/>
            <person name="Schleper C."/>
            <person name="Guy L."/>
            <person name="Ettema T.J."/>
        </authorList>
    </citation>
    <scope>NUCLEOTIDE SEQUENCE</scope>
</reference>
<accession>A0A0F9QVE6</accession>
<evidence type="ECO:0000313" key="2">
    <source>
        <dbReference type="EMBL" id="KKN17131.1"/>
    </source>
</evidence>
<gene>
    <name evidence="2" type="ORF">LCGC14_0969020</name>
</gene>
<feature type="compositionally biased region" description="Basic and acidic residues" evidence="1">
    <location>
        <begin position="8"/>
        <end position="34"/>
    </location>
</feature>